<dbReference type="EMBL" id="CM044705">
    <property type="protein sequence ID" value="KAI5661770.1"/>
    <property type="molecule type" value="Genomic_DNA"/>
</dbReference>
<proteinExistence type="predicted"/>
<gene>
    <name evidence="1" type="ORF">M9H77_21093</name>
</gene>
<protein>
    <submittedName>
        <fullName evidence="1">Uncharacterized protein</fullName>
    </submittedName>
</protein>
<organism evidence="1 2">
    <name type="scientific">Catharanthus roseus</name>
    <name type="common">Madagascar periwinkle</name>
    <name type="synonym">Vinca rosea</name>
    <dbReference type="NCBI Taxonomy" id="4058"/>
    <lineage>
        <taxon>Eukaryota</taxon>
        <taxon>Viridiplantae</taxon>
        <taxon>Streptophyta</taxon>
        <taxon>Embryophyta</taxon>
        <taxon>Tracheophyta</taxon>
        <taxon>Spermatophyta</taxon>
        <taxon>Magnoliopsida</taxon>
        <taxon>eudicotyledons</taxon>
        <taxon>Gunneridae</taxon>
        <taxon>Pentapetalae</taxon>
        <taxon>asterids</taxon>
        <taxon>lamiids</taxon>
        <taxon>Gentianales</taxon>
        <taxon>Apocynaceae</taxon>
        <taxon>Rauvolfioideae</taxon>
        <taxon>Vinceae</taxon>
        <taxon>Catharanthinae</taxon>
        <taxon>Catharanthus</taxon>
    </lineage>
</organism>
<name>A0ACC0AN22_CATRO</name>
<comment type="caution">
    <text evidence="1">The sequence shown here is derived from an EMBL/GenBank/DDBJ whole genome shotgun (WGS) entry which is preliminary data.</text>
</comment>
<accession>A0ACC0AN22</accession>
<evidence type="ECO:0000313" key="1">
    <source>
        <dbReference type="EMBL" id="KAI5661770.1"/>
    </source>
</evidence>
<sequence length="178" mass="19512">MPVPGLIHHGLFADQPEIKELVRHNRRLPATHVALGQDLVSSKEEIQRHVDHIKRTRTESDIHIRVSMDKIAKMEVGSIHYGVTFTAEGSSNLPRVTSAHWLKLLTIKNNTNATPSENLSGQKDNSPVPLYPGPVAACPCKHSAAHMQPTALTQHDSNCAAHSELPSPTARPNKNCPI</sequence>
<dbReference type="Proteomes" id="UP001060085">
    <property type="component" value="Linkage Group LG05"/>
</dbReference>
<evidence type="ECO:0000313" key="2">
    <source>
        <dbReference type="Proteomes" id="UP001060085"/>
    </source>
</evidence>
<keyword evidence="2" id="KW-1185">Reference proteome</keyword>
<reference evidence="2" key="1">
    <citation type="journal article" date="2023" name="Nat. Plants">
        <title>Single-cell RNA sequencing provides a high-resolution roadmap for understanding the multicellular compartmentation of specialized metabolism.</title>
        <authorList>
            <person name="Sun S."/>
            <person name="Shen X."/>
            <person name="Li Y."/>
            <person name="Li Y."/>
            <person name="Wang S."/>
            <person name="Li R."/>
            <person name="Zhang H."/>
            <person name="Shen G."/>
            <person name="Guo B."/>
            <person name="Wei J."/>
            <person name="Xu J."/>
            <person name="St-Pierre B."/>
            <person name="Chen S."/>
            <person name="Sun C."/>
        </authorList>
    </citation>
    <scope>NUCLEOTIDE SEQUENCE [LARGE SCALE GENOMIC DNA]</scope>
</reference>